<feature type="compositionally biased region" description="Polar residues" evidence="1">
    <location>
        <begin position="905"/>
        <end position="926"/>
    </location>
</feature>
<feature type="compositionally biased region" description="Polar residues" evidence="1">
    <location>
        <begin position="644"/>
        <end position="660"/>
    </location>
</feature>
<reference evidence="3 4" key="1">
    <citation type="submission" date="2020-10" db="EMBL/GenBank/DDBJ databases">
        <title>Pygocentrus nattereri (red-bellied piranha) genome, fPygNat1, primary haplotype.</title>
        <authorList>
            <person name="Myers G."/>
            <person name="Meyer A."/>
            <person name="Karagic N."/>
            <person name="Pippel M."/>
            <person name="Winkler S."/>
            <person name="Tracey A."/>
            <person name="Wood J."/>
            <person name="Formenti G."/>
            <person name="Howe K."/>
            <person name="Fedrigo O."/>
            <person name="Jarvis E.D."/>
        </authorList>
    </citation>
    <scope>NUCLEOTIDE SEQUENCE [LARGE SCALE GENOMIC DNA]</scope>
</reference>
<gene>
    <name evidence="3" type="primary">FNDC1</name>
</gene>
<dbReference type="PANTHER" id="PTHR23197">
    <property type="entry name" value="TARSH-RELATED FIBRONECTIN DOMAIN-CONTAINING"/>
    <property type="match status" value="1"/>
</dbReference>
<evidence type="ECO:0000256" key="1">
    <source>
        <dbReference type="SAM" id="MobiDB-lite"/>
    </source>
</evidence>
<feature type="region of interest" description="Disordered" evidence="1">
    <location>
        <begin position="844"/>
        <end position="942"/>
    </location>
</feature>
<feature type="domain" description="Fibronectin type-III" evidence="2">
    <location>
        <begin position="1252"/>
        <end position="1346"/>
    </location>
</feature>
<dbReference type="PRINTS" id="PR00014">
    <property type="entry name" value="FNTYPEIII"/>
</dbReference>
<name>A0AAR2INC6_PYGNA</name>
<feature type="region of interest" description="Disordered" evidence="1">
    <location>
        <begin position="369"/>
        <end position="808"/>
    </location>
</feature>
<dbReference type="CDD" id="cd00063">
    <property type="entry name" value="FN3"/>
    <property type="match status" value="4"/>
</dbReference>
<feature type="compositionally biased region" description="Basic and acidic residues" evidence="1">
    <location>
        <begin position="661"/>
        <end position="679"/>
    </location>
</feature>
<dbReference type="InterPro" id="IPR036116">
    <property type="entry name" value="FN3_sf"/>
</dbReference>
<dbReference type="InterPro" id="IPR013783">
    <property type="entry name" value="Ig-like_fold"/>
</dbReference>
<evidence type="ECO:0000313" key="4">
    <source>
        <dbReference type="Proteomes" id="UP001501920"/>
    </source>
</evidence>
<feature type="compositionally biased region" description="Low complexity" evidence="1">
    <location>
        <begin position="452"/>
        <end position="466"/>
    </location>
</feature>
<feature type="region of interest" description="Disordered" evidence="1">
    <location>
        <begin position="1046"/>
        <end position="1088"/>
    </location>
</feature>
<evidence type="ECO:0000259" key="2">
    <source>
        <dbReference type="PROSITE" id="PS50853"/>
    </source>
</evidence>
<protein>
    <recommendedName>
        <fullName evidence="2">Fibronectin type-III domain-containing protein</fullName>
    </recommendedName>
</protein>
<feature type="compositionally biased region" description="Low complexity" evidence="1">
    <location>
        <begin position="1060"/>
        <end position="1088"/>
    </location>
</feature>
<feature type="domain" description="Fibronectin type-III" evidence="2">
    <location>
        <begin position="289"/>
        <end position="384"/>
    </location>
</feature>
<dbReference type="SMART" id="SM00060">
    <property type="entry name" value="FN3"/>
    <property type="match status" value="4"/>
</dbReference>
<reference evidence="3" key="3">
    <citation type="submission" date="2025-09" db="UniProtKB">
        <authorList>
            <consortium name="Ensembl"/>
        </authorList>
    </citation>
    <scope>IDENTIFICATION</scope>
</reference>
<dbReference type="PANTHER" id="PTHR23197:SF8">
    <property type="entry name" value="FIBRONECTIN TYPE III DOMAIN-CONTAINING PROTEIN 1"/>
    <property type="match status" value="1"/>
</dbReference>
<feature type="compositionally biased region" description="Basic and acidic residues" evidence="1">
    <location>
        <begin position="624"/>
        <end position="643"/>
    </location>
</feature>
<dbReference type="Pfam" id="PF00041">
    <property type="entry name" value="fn3"/>
    <property type="match status" value="3"/>
</dbReference>
<feature type="domain" description="Fibronectin type-III" evidence="2">
    <location>
        <begin position="188"/>
        <end position="284"/>
    </location>
</feature>
<organism evidence="3 4">
    <name type="scientific">Pygocentrus nattereri</name>
    <name type="common">Red-bellied piranha</name>
    <dbReference type="NCBI Taxonomy" id="42514"/>
    <lineage>
        <taxon>Eukaryota</taxon>
        <taxon>Metazoa</taxon>
        <taxon>Chordata</taxon>
        <taxon>Craniata</taxon>
        <taxon>Vertebrata</taxon>
        <taxon>Euteleostomi</taxon>
        <taxon>Actinopterygii</taxon>
        <taxon>Neopterygii</taxon>
        <taxon>Teleostei</taxon>
        <taxon>Ostariophysi</taxon>
        <taxon>Characiformes</taxon>
        <taxon>Characoidei</taxon>
        <taxon>Pygocentrus</taxon>
    </lineage>
</organism>
<feature type="compositionally biased region" description="Basic and acidic residues" evidence="1">
    <location>
        <begin position="751"/>
        <end position="761"/>
    </location>
</feature>
<dbReference type="SUPFAM" id="SSF49265">
    <property type="entry name" value="Fibronectin type III"/>
    <property type="match status" value="3"/>
</dbReference>
<feature type="compositionally biased region" description="Polar residues" evidence="1">
    <location>
        <begin position="523"/>
        <end position="532"/>
    </location>
</feature>
<sequence>MSYPEWDFCPGSVSLSNLATVYKNALVGGAFLSLAVLLCSALSQLLNRCGLKVTWEPPSELDGRPVDRYSIGYGKSMKSLRFITVDKNRRSEVLEDVEPGVLHFLKISAENEEGLSKPVYRAETPGELFVQYVNGTVYVMIHGHVWYPPLFIASESVYVVSLQAQKSLRKSTPTNKAVMTKKPEEVDEAKDVTVRVLSPQSVLITWVDPLVEKQKSIPEGTRHYTVKYREKGESARWEYKETTQRRIIIESLTADGMYEFSIRISQRNQQGKWSASVFQRTPESVPSGPPENFEVKPLRGKGTAVTAKWDAPEEPNGKIREYILSYAPAMRPFGAKSITYRGTTTSVTIDGLIPGDRYIFKIRAVNRKGQGPQSKAFSVAMPGSNRNKELDQEETPTDTPKEDNANEAVEDTQPEITNNVPSKTEQEGPKKVSPEAQETSSVLKSLLPNTQTLPPKSSSPDSLPKTSEGHRYSRIRQPSSRTSGSRLSTQSGVNQESAATRKDYTASSYPKGKDLYNKIGISDTKSSTPSPQETSRETDRGSSSSASTSDVSSSSSSASLPSSTSGTTNHGSGTVSGSVHPTSRRVGISTRVHRLKPATSSQSTAATGSRTSDKSDSQSTSIQDTKDAKESYQLKQKDVESKNNESPPSSHQPTTTNSFSPKEESPQEKETTHEDKSDGSHANTPHLPSRAKPSLIGQGSSPANGNSRIIGRRRQDGRIPLSRTASSVGAGRPIIRGTTAAPTTSPSNGHIHSDSSKTSNDHEDDYIYEGSKEVHNKDVVPTAPPKISVSDPLQTSKDGSQSVPTVLRRPVLGSNERFRSPVIASRLNGSRFPGRLQPVQHARLGSPAKQNNSSSPISTSSSSSASQTMQQPTLSSHRGTGISSNANGRLNVGSDSRLPRRQSPAIESSSGNTAADSKTLSASSHNPVVGSRLPYPSRLDAISRRKTPVSGYKPSYGQGKHNVFHKRLQVWRALHDILWWVLMNEDGKVLQDARGRPRKVVLGEDGKTIFDEQGSPLVNQEGVALFGHGRDSRPVVNPKEKYLTVGGKPVVGLDRPKPSTTTTTTTATTTTTTAATTTTTPEPTTTEMTTLEPTTTEAFPTCPPGTFSRMDKNGFPSMDKDGILDCYPDGDPGLSFRMYLYITDEFWIETTMFPTTTEQPTTTQLTTTIQLPTTTHPDIFENPRPLNNTPSSEFDVSGKKRFTAPYVNYIRKDPGAPCSLTEALEYLQVDVLANLIEKDSLVASQQQPPKHKPHNITVVAMEGCHSFVILDWARPLKDDMVSGYMVHTASYDDVLNNRWSSLLSSGTHLPVENLKPNSRYYFRVQAKNVFGLGPISETLTYVTESDDPLLIERPPGGEPIWIPYTFRYNPAHSSCKGSQFVKRTWYRKFVGVVLCNSLRYKIFMGDGLKDSFYSIGDTFGNGEDHCQFVDSYLEGRTGPHSLSLYLPAAKGYYRSYRQEPVNFGPIGKRTPHPFVGWYECGVPIPGKW</sequence>
<evidence type="ECO:0000313" key="3">
    <source>
        <dbReference type="Ensembl" id="ENSPNAP00000041203.1"/>
    </source>
</evidence>
<dbReference type="Proteomes" id="UP001501920">
    <property type="component" value="Chromosome 4"/>
</dbReference>
<feature type="compositionally biased region" description="Polar residues" evidence="1">
    <location>
        <begin position="740"/>
        <end position="750"/>
    </location>
</feature>
<dbReference type="InterPro" id="IPR049109">
    <property type="entry name" value="TARSH/FNDC1_C"/>
</dbReference>
<dbReference type="Pfam" id="PF21731">
    <property type="entry name" value="TARSH_C"/>
    <property type="match status" value="1"/>
</dbReference>
<dbReference type="Ensembl" id="ENSPNAT00000056465.1">
    <property type="protein sequence ID" value="ENSPNAP00000041203.1"/>
    <property type="gene ID" value="ENSPNAG00000035178.1"/>
</dbReference>
<feature type="compositionally biased region" description="Polar residues" evidence="1">
    <location>
        <begin position="867"/>
        <end position="888"/>
    </location>
</feature>
<dbReference type="PROSITE" id="PS50853">
    <property type="entry name" value="FN3"/>
    <property type="match status" value="3"/>
</dbReference>
<feature type="region of interest" description="Disordered" evidence="1">
    <location>
        <begin position="1174"/>
        <end position="1194"/>
    </location>
</feature>
<reference evidence="3" key="2">
    <citation type="submission" date="2025-08" db="UniProtKB">
        <authorList>
            <consortium name="Ensembl"/>
        </authorList>
    </citation>
    <scope>IDENTIFICATION</scope>
</reference>
<dbReference type="InterPro" id="IPR003961">
    <property type="entry name" value="FN3_dom"/>
</dbReference>
<feature type="compositionally biased region" description="Basic and acidic residues" evidence="1">
    <location>
        <begin position="424"/>
        <end position="433"/>
    </location>
</feature>
<feature type="compositionally biased region" description="Low complexity" evidence="1">
    <location>
        <begin position="853"/>
        <end position="866"/>
    </location>
</feature>
<keyword evidence="4" id="KW-1185">Reference proteome</keyword>
<dbReference type="Gene3D" id="2.60.40.10">
    <property type="entry name" value="Immunoglobulins"/>
    <property type="match status" value="4"/>
</dbReference>
<feature type="compositionally biased region" description="Low complexity" evidence="1">
    <location>
        <begin position="541"/>
        <end position="581"/>
    </location>
</feature>
<proteinExistence type="predicted"/>
<feature type="compositionally biased region" description="Polar residues" evidence="1">
    <location>
        <begin position="436"/>
        <end position="451"/>
    </location>
</feature>
<feature type="compositionally biased region" description="Polar residues" evidence="1">
    <location>
        <begin position="1185"/>
        <end position="1194"/>
    </location>
</feature>
<feature type="compositionally biased region" description="Polar residues" evidence="1">
    <location>
        <begin position="697"/>
        <end position="707"/>
    </location>
</feature>
<feature type="compositionally biased region" description="Polar residues" evidence="1">
    <location>
        <begin position="414"/>
        <end position="423"/>
    </location>
</feature>
<dbReference type="GeneTree" id="ENSGT00530000063558"/>
<feature type="compositionally biased region" description="Polar residues" evidence="1">
    <location>
        <begin position="476"/>
        <end position="498"/>
    </location>
</feature>
<feature type="compositionally biased region" description="Low complexity" evidence="1">
    <location>
        <begin position="598"/>
        <end position="610"/>
    </location>
</feature>
<accession>A0AAR2INC6</accession>
<feature type="compositionally biased region" description="Polar residues" evidence="1">
    <location>
        <begin position="791"/>
        <end position="804"/>
    </location>
</feature>